<dbReference type="InterPro" id="IPR036390">
    <property type="entry name" value="WH_DNA-bd_sf"/>
</dbReference>
<feature type="domain" description="HTH lysR-type" evidence="5">
    <location>
        <begin position="4"/>
        <end position="61"/>
    </location>
</feature>
<dbReference type="GO" id="GO:0003700">
    <property type="term" value="F:DNA-binding transcription factor activity"/>
    <property type="evidence" value="ECO:0007669"/>
    <property type="project" value="InterPro"/>
</dbReference>
<dbReference type="GO" id="GO:0006351">
    <property type="term" value="P:DNA-templated transcription"/>
    <property type="evidence" value="ECO:0007669"/>
    <property type="project" value="TreeGrafter"/>
</dbReference>
<dbReference type="Proteomes" id="UP000192342">
    <property type="component" value="Unassembled WGS sequence"/>
</dbReference>
<evidence type="ECO:0000256" key="1">
    <source>
        <dbReference type="ARBA" id="ARBA00009437"/>
    </source>
</evidence>
<evidence type="ECO:0000313" key="6">
    <source>
        <dbReference type="EMBL" id="ORE88420.1"/>
    </source>
</evidence>
<evidence type="ECO:0000256" key="3">
    <source>
        <dbReference type="ARBA" id="ARBA00023125"/>
    </source>
</evidence>
<dbReference type="InterPro" id="IPR005119">
    <property type="entry name" value="LysR_subst-bd"/>
</dbReference>
<protein>
    <submittedName>
        <fullName evidence="6">LysR family transcriptional regulator</fullName>
    </submittedName>
</protein>
<gene>
    <name evidence="6" type="ORF">ATO7_01055</name>
</gene>
<dbReference type="InterPro" id="IPR000847">
    <property type="entry name" value="LysR_HTH_N"/>
</dbReference>
<dbReference type="RefSeq" id="WP_083559065.1">
    <property type="nucleotide sequence ID" value="NZ_AQQV01000001.1"/>
</dbReference>
<dbReference type="SUPFAM" id="SSF46785">
    <property type="entry name" value="Winged helix' DNA-binding domain"/>
    <property type="match status" value="1"/>
</dbReference>
<dbReference type="OrthoDB" id="9786526at2"/>
<dbReference type="PRINTS" id="PR00039">
    <property type="entry name" value="HTHLYSR"/>
</dbReference>
<proteinExistence type="inferred from homology"/>
<dbReference type="SUPFAM" id="SSF53850">
    <property type="entry name" value="Periplasmic binding protein-like II"/>
    <property type="match status" value="1"/>
</dbReference>
<dbReference type="Pfam" id="PF00126">
    <property type="entry name" value="HTH_1"/>
    <property type="match status" value="1"/>
</dbReference>
<reference evidence="6 7" key="1">
    <citation type="submission" date="2013-04" db="EMBL/GenBank/DDBJ databases">
        <title>Oceanococcus atlanticus 22II-S10r2 Genome Sequencing.</title>
        <authorList>
            <person name="Lai Q."/>
            <person name="Li G."/>
            <person name="Shao Z."/>
        </authorList>
    </citation>
    <scope>NUCLEOTIDE SEQUENCE [LARGE SCALE GENOMIC DNA]</scope>
    <source>
        <strain evidence="6 7">22II-S10r2</strain>
    </source>
</reference>
<evidence type="ECO:0000313" key="7">
    <source>
        <dbReference type="Proteomes" id="UP000192342"/>
    </source>
</evidence>
<dbReference type="Gene3D" id="1.10.10.10">
    <property type="entry name" value="Winged helix-like DNA-binding domain superfamily/Winged helix DNA-binding domain"/>
    <property type="match status" value="1"/>
</dbReference>
<organism evidence="6 7">
    <name type="scientific">Oceanococcus atlanticus</name>
    <dbReference type="NCBI Taxonomy" id="1317117"/>
    <lineage>
        <taxon>Bacteria</taxon>
        <taxon>Pseudomonadati</taxon>
        <taxon>Pseudomonadota</taxon>
        <taxon>Gammaproteobacteria</taxon>
        <taxon>Chromatiales</taxon>
        <taxon>Oceanococcaceae</taxon>
        <taxon>Oceanococcus</taxon>
    </lineage>
</organism>
<dbReference type="EMBL" id="AQQV01000001">
    <property type="protein sequence ID" value="ORE88420.1"/>
    <property type="molecule type" value="Genomic_DNA"/>
</dbReference>
<dbReference type="InterPro" id="IPR058163">
    <property type="entry name" value="LysR-type_TF_proteobact-type"/>
</dbReference>
<comment type="caution">
    <text evidence="6">The sequence shown here is derived from an EMBL/GenBank/DDBJ whole genome shotgun (WGS) entry which is preliminary data.</text>
</comment>
<dbReference type="PROSITE" id="PS50931">
    <property type="entry name" value="HTH_LYSR"/>
    <property type="match status" value="1"/>
</dbReference>
<keyword evidence="4" id="KW-0804">Transcription</keyword>
<name>A0A1Y1SGA8_9GAMM</name>
<dbReference type="GO" id="GO:0043565">
    <property type="term" value="F:sequence-specific DNA binding"/>
    <property type="evidence" value="ECO:0007669"/>
    <property type="project" value="TreeGrafter"/>
</dbReference>
<keyword evidence="2" id="KW-0805">Transcription regulation</keyword>
<dbReference type="InterPro" id="IPR036388">
    <property type="entry name" value="WH-like_DNA-bd_sf"/>
</dbReference>
<dbReference type="PANTHER" id="PTHR30537">
    <property type="entry name" value="HTH-TYPE TRANSCRIPTIONAL REGULATOR"/>
    <property type="match status" value="1"/>
</dbReference>
<accession>A0A1Y1SGA8</accession>
<comment type="similarity">
    <text evidence="1">Belongs to the LysR transcriptional regulatory family.</text>
</comment>
<dbReference type="AlphaFoldDB" id="A0A1Y1SGA8"/>
<dbReference type="FunFam" id="1.10.10.10:FF:000001">
    <property type="entry name" value="LysR family transcriptional regulator"/>
    <property type="match status" value="1"/>
</dbReference>
<dbReference type="Pfam" id="PF03466">
    <property type="entry name" value="LysR_substrate"/>
    <property type="match status" value="1"/>
</dbReference>
<evidence type="ECO:0000256" key="4">
    <source>
        <dbReference type="ARBA" id="ARBA00023163"/>
    </source>
</evidence>
<evidence type="ECO:0000256" key="2">
    <source>
        <dbReference type="ARBA" id="ARBA00023015"/>
    </source>
</evidence>
<evidence type="ECO:0000259" key="5">
    <source>
        <dbReference type="PROSITE" id="PS50931"/>
    </source>
</evidence>
<keyword evidence="3" id="KW-0238">DNA-binding</keyword>
<dbReference type="Gene3D" id="3.40.190.10">
    <property type="entry name" value="Periplasmic binding protein-like II"/>
    <property type="match status" value="2"/>
</dbReference>
<sequence length="300" mass="33228">MRLPPLQLLPAFDAAARHLSFSKAARELHLTTSAISQQIKQLEAQLGMPLFRRLTRRVELTEAGHEFALVAAKTLGAYRSGHAAFVQKFARAQLRLSMTPLIANEFVIPRIQDFQSAHPELSLSIESSMDLVDFDQEPIDAAVRVGAGQWPGLEAWLLCECVAVALAAPSLLAAQPIRRIDDLVHHTLIRRRQEQFGWADLARLMQMPGVSGRNELLVDSDLAALNAAQRGQGVTLSFLPAGVAPSVLWPEDQLRAVMPPFKTSLKAWFVFRPNDAKADLLREVFAWICEQIAPSRDTDS</sequence>
<dbReference type="STRING" id="1317117.ATO7_01055"/>
<keyword evidence="7" id="KW-1185">Reference proteome</keyword>
<dbReference type="PANTHER" id="PTHR30537:SF74">
    <property type="entry name" value="HTH-TYPE TRANSCRIPTIONAL REGULATOR TRPI"/>
    <property type="match status" value="1"/>
</dbReference>